<evidence type="ECO:0000313" key="5">
    <source>
        <dbReference type="Proteomes" id="UP000299580"/>
    </source>
</evidence>
<evidence type="ECO:0000256" key="2">
    <source>
        <dbReference type="SAM" id="SignalP"/>
    </source>
</evidence>
<organism evidence="4 5">
    <name type="scientific">Brenneria rubrifaciens</name>
    <dbReference type="NCBI Taxonomy" id="55213"/>
    <lineage>
        <taxon>Bacteria</taxon>
        <taxon>Pseudomonadati</taxon>
        <taxon>Pseudomonadota</taxon>
        <taxon>Gammaproteobacteria</taxon>
        <taxon>Enterobacterales</taxon>
        <taxon>Pectobacteriaceae</taxon>
        <taxon>Brenneria</taxon>
    </lineage>
</organism>
<evidence type="ECO:0000259" key="3">
    <source>
        <dbReference type="SMART" id="SM00912"/>
    </source>
</evidence>
<dbReference type="GO" id="GO:0003824">
    <property type="term" value="F:catalytic activity"/>
    <property type="evidence" value="ECO:0007669"/>
    <property type="project" value="UniProtKB-ARBA"/>
</dbReference>
<dbReference type="InterPro" id="IPR006915">
    <property type="entry name" value="DUF637_hemagglutn_put"/>
</dbReference>
<reference evidence="4 5" key="1">
    <citation type="submission" date="2018-11" db="EMBL/GenBank/DDBJ databases">
        <title>Genome sequences of Brenneria nigrifluens and Brenneria rubrifaciens.</title>
        <authorList>
            <person name="Poret-Peterson A.T."/>
            <person name="McClean A.E."/>
            <person name="Kluepfel D.A."/>
        </authorList>
    </citation>
    <scope>NUCLEOTIDE SEQUENCE [LARGE SCALE GENOMIC DNA]</scope>
    <source>
        <strain evidence="4 5">6D370</strain>
    </source>
</reference>
<dbReference type="KEGG" id="brb:EH207_17285"/>
<keyword evidence="2" id="KW-0732">Signal</keyword>
<dbReference type="Gene3D" id="2.160.20.10">
    <property type="entry name" value="Single-stranded right-handed beta-helix, Pectin lyase-like"/>
    <property type="match status" value="1"/>
</dbReference>
<dbReference type="RefSeq" id="WP_137715087.1">
    <property type="nucleotide sequence ID" value="NZ_CP034035.1"/>
</dbReference>
<gene>
    <name evidence="4" type="ORF">EH207_17285</name>
</gene>
<keyword evidence="1" id="KW-0800">Toxin</keyword>
<sequence>METLNRRATRGLGYLLIYLTAIQPLHPAFAAGITAASGNTQVLPGEVPVVNIATPNAAGISHNTYQDFNVGTPGAVLNNSTVAGKSPLAGQLEANPALKGHPADLIINEVTGTARSQLQGKLEVFGNKANVLIANPNGITCDGCGFINTPGVTLTTGKPQLDKQGALDALAVRQGSVVIGPGGLDAGTQDYVDIISRAAELNGKINAANLSLTLGANRVNVADGSVTPIAGQGDTPPLAVDTKALGGMYADKIRLVATEEGVGVNLGNLTSTRQGITLSANGQLRLGDASAKSDLNLNAQQTDIDPGAKVVAERDITLSAATLNNHGTLSAGRDMRLFSDQLTNTQATIAAENNLWLQKDAQGNKGQRVENRSGTIKTHRGDLVIRTGRLDNVFHQTTDEKTEVSAPQGLALGHMLGWKWLPDEKRYVRVYGALDFDEHKNQNWFNMITFAALNDVNFKKYRYNTVLTGDRPEINAGANLYIHATELNNIVGDMSADRNLLLTGERLNIEGRASGFIKFYKTYENRPLPFVDPTMEEYFLKDWTKTETYFFNSIGDAVVWDVKDRERSKISAKGNLVADFKETINLVTPTPAEQDNADEVIDPLLRFNTLSARNITLAAKHITSTEKLGARDDITLIARENIDLKDSELNAGNTVSLLAAGHVNGWQSSIQAENLNVTARTGDVTFRTSLSPRFYSAYDIYSTRDEQKSALTVSGDMSLSAGNDLSLSDIVFTPGRNISLTAGNDLLVENTVALSSSRRVGTALSNEPLQKTWGQTLVPTGRLKADESVLLNANGTLTLRGARIDAGRDITLSAARHIDLSPNPLPDALASHFPSSRTPELRSTLNAGNHLSLFSGADINAQALSASAGKDVTVSAGRRLLMPASAYDALAAENGDKDQRHVAAALQAGNKLTVTAQDTLRADGARFSSGNDMTFSANGDMAFNAVANRLYQAGDKEHTESITQQNTQLSSGGVLTLLSGGSILFQATQLLAKGALDAAATGGFLYAQAMEESNRYERIEQDRKWYGKKVTVRRIRHDVTNKVTAFTAGDDINLLSRDDSTYEASKINAGNNATLTSTHGKVNFRAVKNTAFEQTITTAKGFFIKNADKGYAKDTWLLPAVYTGGNLTVDAATGITADVKTQNARSLQQALLTLGDTPGTAWLKGLNTREDVQWNAVQDAYSNWDYKSQSLNPAVGAVIAIAVAAVTAGSGLAAAAGDFAVGAAGAGAAPATYGAAYSGMTALTAQAAVALVENEGNLSKTLQAMGRSGSVKSLVTSMVIGGALAGFDDIMTFNQTAGGVAPEKARLPLLRVGDWGKIARRVAGQSVIQSSLNTGINGGSFKDNFTDALLANIGGQINAEGASLIGDNGQVLGVPGKMLSHAVVSGVAAEIGRGNAKGAAAGALAAELAGIIINDNLVKTENWQEQQAQISRVAGAFAGALATGKASGVDSGANAAEMVERFNRQLHLDELKAIKELADGDKAKEERLLAASCRQVNCTSQESLNSAERQRYEALMEKYPATREEDGLLANYWVQKARQRTGNYPLYAGYDVAQLFTYTQADKIADSQLFSRNQWIENAADITGWSRETIETLGYTESVIVSLATLGKSGKFASLGTPAAGKYPYQASDYLRDIQKYHTDELIKLFDRNQNQSTLTLYGQTFTQATGKGGSNRTGTTKVFNSENLSDQEIRNYAQSLTGGAAFKETLPGRVWTAQLADGSKINLRSVSSSSDKTKARWTVEILQDSNVSKVVGENVKRIEIKFR</sequence>
<feature type="signal peptide" evidence="2">
    <location>
        <begin position="1"/>
        <end position="30"/>
    </location>
</feature>
<dbReference type="InterPro" id="IPR025157">
    <property type="entry name" value="Hemagglutinin_rpt"/>
</dbReference>
<dbReference type="NCBIfam" id="TIGR01901">
    <property type="entry name" value="adhes_NPXG"/>
    <property type="match status" value="1"/>
</dbReference>
<keyword evidence="5" id="KW-1185">Reference proteome</keyword>
<dbReference type="InterPro" id="IPR011050">
    <property type="entry name" value="Pectin_lyase_fold/virulence"/>
</dbReference>
<evidence type="ECO:0000313" key="4">
    <source>
        <dbReference type="EMBL" id="QCR10098.1"/>
    </source>
</evidence>
<dbReference type="Pfam" id="PF13332">
    <property type="entry name" value="Fil_haemagg_2"/>
    <property type="match status" value="1"/>
</dbReference>
<feature type="chain" id="PRO_5020338553" evidence="2">
    <location>
        <begin position="31"/>
        <end position="1764"/>
    </location>
</feature>
<dbReference type="InterPro" id="IPR012334">
    <property type="entry name" value="Pectin_lyas_fold"/>
</dbReference>
<evidence type="ECO:0000256" key="1">
    <source>
        <dbReference type="ARBA" id="ARBA00022656"/>
    </source>
</evidence>
<dbReference type="GO" id="GO:0090729">
    <property type="term" value="F:toxin activity"/>
    <property type="evidence" value="ECO:0007669"/>
    <property type="project" value="UniProtKB-KW"/>
</dbReference>
<accession>A0A4P8QSN8</accession>
<proteinExistence type="predicted"/>
<name>A0A4P8QSN8_9GAMM</name>
<dbReference type="OrthoDB" id="2664633at2"/>
<dbReference type="Pfam" id="PF04830">
    <property type="entry name" value="DUF637"/>
    <property type="match status" value="1"/>
</dbReference>
<dbReference type="SUPFAM" id="SSF51126">
    <property type="entry name" value="Pectin lyase-like"/>
    <property type="match status" value="1"/>
</dbReference>
<feature type="domain" description="Filamentous haemagglutinin FhaB/tRNA nuclease CdiA-like TPS" evidence="3">
    <location>
        <begin position="44"/>
        <end position="164"/>
    </location>
</feature>
<dbReference type="InterPro" id="IPR008638">
    <property type="entry name" value="FhaB/CdiA-like_TPS"/>
</dbReference>
<dbReference type="Proteomes" id="UP000299580">
    <property type="component" value="Chromosome"/>
</dbReference>
<dbReference type="SMART" id="SM00912">
    <property type="entry name" value="Haemagg_act"/>
    <property type="match status" value="1"/>
</dbReference>
<dbReference type="EMBL" id="CP034035">
    <property type="protein sequence ID" value="QCR10098.1"/>
    <property type="molecule type" value="Genomic_DNA"/>
</dbReference>
<dbReference type="Pfam" id="PF05860">
    <property type="entry name" value="TPS"/>
    <property type="match status" value="1"/>
</dbReference>
<protein>
    <submittedName>
        <fullName evidence="4">Filamentous hemagglutinin N-terminal domain-containing protein</fullName>
    </submittedName>
</protein>